<organism evidence="22 23">
    <name type="scientific">Deminuibacter soli</name>
    <dbReference type="NCBI Taxonomy" id="2291815"/>
    <lineage>
        <taxon>Bacteria</taxon>
        <taxon>Pseudomonadati</taxon>
        <taxon>Bacteroidota</taxon>
        <taxon>Chitinophagia</taxon>
        <taxon>Chitinophagales</taxon>
        <taxon>Chitinophagaceae</taxon>
        <taxon>Deminuibacter</taxon>
    </lineage>
</organism>
<dbReference type="PIRSF" id="PIRSF017184">
    <property type="entry name" value="Nnr"/>
    <property type="match status" value="1"/>
</dbReference>
<dbReference type="EC" id="4.2.1.136" evidence="19"/>
<evidence type="ECO:0000256" key="4">
    <source>
        <dbReference type="ARBA" id="ARBA00009524"/>
    </source>
</evidence>
<feature type="binding site" evidence="18">
    <location>
        <begin position="131"/>
        <end position="137"/>
    </location>
    <ligand>
        <name>(6S)-NADPHX</name>
        <dbReference type="ChEBI" id="CHEBI:64076"/>
    </ligand>
</feature>
<comment type="catalytic activity">
    <reaction evidence="2 18 19">
        <text>(6R)-NADPHX = (6S)-NADPHX</text>
        <dbReference type="Rhea" id="RHEA:32227"/>
        <dbReference type="ChEBI" id="CHEBI:64076"/>
        <dbReference type="ChEBI" id="CHEBI:64077"/>
        <dbReference type="EC" id="5.1.99.6"/>
    </reaction>
</comment>
<evidence type="ECO:0000256" key="8">
    <source>
        <dbReference type="ARBA" id="ARBA00022857"/>
    </source>
</evidence>
<evidence type="ECO:0000256" key="12">
    <source>
        <dbReference type="ARBA" id="ARBA00023239"/>
    </source>
</evidence>
<dbReference type="InterPro" id="IPR030677">
    <property type="entry name" value="Nnr"/>
</dbReference>
<evidence type="ECO:0000256" key="18">
    <source>
        <dbReference type="HAMAP-Rule" id="MF_01966"/>
    </source>
</evidence>
<keyword evidence="7 17" id="KW-0067">ATP-binding</keyword>
<dbReference type="PROSITE" id="PS51385">
    <property type="entry name" value="YJEF_N"/>
    <property type="match status" value="1"/>
</dbReference>
<feature type="binding site" evidence="18">
    <location>
        <position position="60"/>
    </location>
    <ligand>
        <name>K(+)</name>
        <dbReference type="ChEBI" id="CHEBI:29103"/>
    </ligand>
</feature>
<feature type="binding site" evidence="17">
    <location>
        <position position="371"/>
    </location>
    <ligand>
        <name>(6S)-NADPHX</name>
        <dbReference type="ChEBI" id="CHEBI:64076"/>
    </ligand>
</feature>
<keyword evidence="12 17" id="KW-0456">Lyase</keyword>
<feature type="binding site" evidence="17">
    <location>
        <begin position="406"/>
        <end position="410"/>
    </location>
    <ligand>
        <name>AMP</name>
        <dbReference type="ChEBI" id="CHEBI:456215"/>
    </ligand>
</feature>
<comment type="function">
    <text evidence="17">Catalyzes the dehydration of the S-form of NAD(P)HX at the expense of ADP, which is converted to AMP. Together with NAD(P)HX epimerase, which catalyzes the epimerization of the S- and R-forms, the enzyme allows the repair of both epimers of NAD(P)HX, a damaged form of NAD(P)H that is a result of enzymatic or heat-dependent hydration.</text>
</comment>
<dbReference type="GO" id="GO:0005524">
    <property type="term" value="F:ATP binding"/>
    <property type="evidence" value="ECO:0007669"/>
    <property type="project" value="UniProtKB-UniRule"/>
</dbReference>
<dbReference type="OrthoDB" id="9806925at2"/>
<feature type="binding site" evidence="18">
    <location>
        <position position="163"/>
    </location>
    <ligand>
        <name>K(+)</name>
        <dbReference type="ChEBI" id="CHEBI:29103"/>
    </ligand>
</feature>
<dbReference type="SUPFAM" id="SSF53613">
    <property type="entry name" value="Ribokinase-like"/>
    <property type="match status" value="1"/>
</dbReference>
<dbReference type="PROSITE" id="PS01050">
    <property type="entry name" value="YJEF_C_2"/>
    <property type="match status" value="1"/>
</dbReference>
<dbReference type="HAMAP" id="MF_01965">
    <property type="entry name" value="NADHX_dehydratase"/>
    <property type="match status" value="1"/>
</dbReference>
<dbReference type="HAMAP" id="MF_01966">
    <property type="entry name" value="NADHX_epimerase"/>
    <property type="match status" value="1"/>
</dbReference>
<evidence type="ECO:0000256" key="2">
    <source>
        <dbReference type="ARBA" id="ARBA00000909"/>
    </source>
</evidence>
<feature type="domain" description="YjeF C-terminal" evidence="20">
    <location>
        <begin position="227"/>
        <end position="494"/>
    </location>
</feature>
<dbReference type="InterPro" id="IPR036652">
    <property type="entry name" value="YjeF_N_dom_sf"/>
</dbReference>
<evidence type="ECO:0000259" key="21">
    <source>
        <dbReference type="PROSITE" id="PS51385"/>
    </source>
</evidence>
<keyword evidence="13" id="KW-0511">Multifunctional enzyme</keyword>
<evidence type="ECO:0000256" key="3">
    <source>
        <dbReference type="ARBA" id="ARBA00006001"/>
    </source>
</evidence>
<comment type="function">
    <text evidence="14 19">Bifunctional enzyme that catalyzes the epimerization of the S- and R-forms of NAD(P)HX and the dehydration of the S-form of NAD(P)HX at the expense of ADP, which is converted to AMP. This allows the repair of both epimers of NAD(P)HX, a damaged form of NAD(P)H that is a result of enzymatic or heat-dependent hydration.</text>
</comment>
<evidence type="ECO:0000313" key="23">
    <source>
        <dbReference type="Proteomes" id="UP000261284"/>
    </source>
</evidence>
<evidence type="ECO:0000259" key="20">
    <source>
        <dbReference type="PROSITE" id="PS51383"/>
    </source>
</evidence>
<comment type="caution">
    <text evidence="22">The sequence shown here is derived from an EMBL/GenBank/DDBJ whole genome shotgun (WGS) entry which is preliminary data.</text>
</comment>
<evidence type="ECO:0000256" key="1">
    <source>
        <dbReference type="ARBA" id="ARBA00000013"/>
    </source>
</evidence>
<dbReference type="Gene3D" id="3.40.1190.20">
    <property type="match status" value="1"/>
</dbReference>
<evidence type="ECO:0000256" key="7">
    <source>
        <dbReference type="ARBA" id="ARBA00022840"/>
    </source>
</evidence>
<dbReference type="AlphaFoldDB" id="A0A3E1NK65"/>
<dbReference type="PROSITE" id="PS51383">
    <property type="entry name" value="YJEF_C_3"/>
    <property type="match status" value="1"/>
</dbReference>
<comment type="similarity">
    <text evidence="4 19">In the C-terminal section; belongs to the NnrD/CARKD family.</text>
</comment>
<comment type="cofactor">
    <cofactor evidence="18 19">
        <name>K(+)</name>
        <dbReference type="ChEBI" id="CHEBI:29103"/>
    </cofactor>
    <text evidence="18 19">Binds 1 potassium ion per subunit.</text>
</comment>
<reference evidence="22 23" key="1">
    <citation type="submission" date="2018-08" db="EMBL/GenBank/DDBJ databases">
        <title>Chitinophagaceae sp. K23C18032701, a novel bacterium isolated from forest soil.</title>
        <authorList>
            <person name="Wang C."/>
        </authorList>
    </citation>
    <scope>NUCLEOTIDE SEQUENCE [LARGE SCALE GENOMIC DNA]</scope>
    <source>
        <strain evidence="22 23">K23C18032701</strain>
    </source>
</reference>
<feature type="binding site" evidence="18">
    <location>
        <begin position="59"/>
        <end position="63"/>
    </location>
    <ligand>
        <name>(6S)-NADPHX</name>
        <dbReference type="ChEBI" id="CHEBI:64076"/>
    </ligand>
</feature>
<comment type="similarity">
    <text evidence="17">Belongs to the NnrD/CARKD family.</text>
</comment>
<dbReference type="Pfam" id="PF03853">
    <property type="entry name" value="YjeF_N"/>
    <property type="match status" value="1"/>
</dbReference>
<dbReference type="GO" id="GO:0110051">
    <property type="term" value="P:metabolite repair"/>
    <property type="evidence" value="ECO:0007669"/>
    <property type="project" value="TreeGrafter"/>
</dbReference>
<keyword evidence="23" id="KW-1185">Reference proteome</keyword>
<feature type="binding site" evidence="17">
    <location>
        <position position="262"/>
    </location>
    <ligand>
        <name>(6S)-NADPHX</name>
        <dbReference type="ChEBI" id="CHEBI:64076"/>
    </ligand>
</feature>
<dbReference type="InterPro" id="IPR000631">
    <property type="entry name" value="CARKD"/>
</dbReference>
<keyword evidence="6 17" id="KW-0547">Nucleotide-binding</keyword>
<dbReference type="EMBL" id="QTJU01000003">
    <property type="protein sequence ID" value="RFM28335.1"/>
    <property type="molecule type" value="Genomic_DNA"/>
</dbReference>
<dbReference type="InterPro" id="IPR029056">
    <property type="entry name" value="Ribokinase-like"/>
</dbReference>
<dbReference type="NCBIfam" id="TIGR00197">
    <property type="entry name" value="yjeF_nterm"/>
    <property type="match status" value="1"/>
</dbReference>
<keyword evidence="11 18" id="KW-0413">Isomerase</keyword>
<feature type="binding site" evidence="17">
    <location>
        <position position="434"/>
    </location>
    <ligand>
        <name>AMP</name>
        <dbReference type="ChEBI" id="CHEBI:456215"/>
    </ligand>
</feature>
<keyword evidence="8 17" id="KW-0521">NADP</keyword>
<dbReference type="NCBIfam" id="TIGR00196">
    <property type="entry name" value="yjeF_cterm"/>
    <property type="match status" value="1"/>
</dbReference>
<dbReference type="PANTHER" id="PTHR12592">
    <property type="entry name" value="ATP-DEPENDENT (S)-NAD(P)H-HYDRATE DEHYDRATASE FAMILY MEMBER"/>
    <property type="match status" value="1"/>
</dbReference>
<comment type="similarity">
    <text evidence="18">Belongs to the NnrE/AIBP family.</text>
</comment>
<evidence type="ECO:0000256" key="6">
    <source>
        <dbReference type="ARBA" id="ARBA00022741"/>
    </source>
</evidence>
<accession>A0A3E1NK65</accession>
<feature type="binding site" evidence="18">
    <location>
        <position position="127"/>
    </location>
    <ligand>
        <name>K(+)</name>
        <dbReference type="ChEBI" id="CHEBI:29103"/>
    </ligand>
</feature>
<dbReference type="GO" id="GO:0052856">
    <property type="term" value="F:NAD(P)HX epimerase activity"/>
    <property type="evidence" value="ECO:0007669"/>
    <property type="project" value="UniProtKB-UniRule"/>
</dbReference>
<comment type="similarity">
    <text evidence="3 19">In the N-terminal section; belongs to the NnrE/AIBP family.</text>
</comment>
<dbReference type="SUPFAM" id="SSF64153">
    <property type="entry name" value="YjeF N-terminal domain-like"/>
    <property type="match status" value="1"/>
</dbReference>
<evidence type="ECO:0000313" key="22">
    <source>
        <dbReference type="EMBL" id="RFM28335.1"/>
    </source>
</evidence>
<dbReference type="PANTHER" id="PTHR12592:SF0">
    <property type="entry name" value="ATP-DEPENDENT (S)-NAD(P)H-HYDRATE DEHYDRATASE"/>
    <property type="match status" value="1"/>
</dbReference>
<evidence type="ECO:0000256" key="17">
    <source>
        <dbReference type="HAMAP-Rule" id="MF_01965"/>
    </source>
</evidence>
<dbReference type="Gene3D" id="3.40.50.10260">
    <property type="entry name" value="YjeF N-terminal domain"/>
    <property type="match status" value="1"/>
</dbReference>
<dbReference type="InterPro" id="IPR017953">
    <property type="entry name" value="Carbohydrate_kinase_pred_CS"/>
</dbReference>
<comment type="cofactor">
    <cofactor evidence="17">
        <name>Mg(2+)</name>
        <dbReference type="ChEBI" id="CHEBI:18420"/>
    </cofactor>
</comment>
<keyword evidence="9 18" id="KW-0630">Potassium</keyword>
<evidence type="ECO:0000256" key="9">
    <source>
        <dbReference type="ARBA" id="ARBA00022958"/>
    </source>
</evidence>
<feature type="binding site" evidence="17">
    <location>
        <position position="320"/>
    </location>
    <ligand>
        <name>(6S)-NADPHX</name>
        <dbReference type="ChEBI" id="CHEBI:64076"/>
    </ligand>
</feature>
<evidence type="ECO:0000256" key="10">
    <source>
        <dbReference type="ARBA" id="ARBA00023027"/>
    </source>
</evidence>
<evidence type="ECO:0000256" key="19">
    <source>
        <dbReference type="PIRNR" id="PIRNR017184"/>
    </source>
</evidence>
<evidence type="ECO:0000256" key="14">
    <source>
        <dbReference type="ARBA" id="ARBA00025153"/>
    </source>
</evidence>
<comment type="function">
    <text evidence="18">Catalyzes the epimerization of the S- and R-forms of NAD(P)HX, a damaged form of NAD(P)H that is a result of enzymatic or heat-dependent hydration. This is a prerequisite for the S-specific NAD(P)H-hydrate dehydratase to allow the repair of both epimers of NAD(P)HX.</text>
</comment>
<comment type="caution">
    <text evidence="18">Lacks conserved residue(s) required for the propagation of feature annotation.</text>
</comment>
<evidence type="ECO:0000256" key="16">
    <source>
        <dbReference type="ARBA" id="ARBA00049209"/>
    </source>
</evidence>
<name>A0A3E1NK65_9BACT</name>
<keyword evidence="10 17" id="KW-0520">NAD</keyword>
<dbReference type="Pfam" id="PF01256">
    <property type="entry name" value="Carb_kinase"/>
    <property type="match status" value="1"/>
</dbReference>
<comment type="catalytic activity">
    <reaction evidence="15 17 19">
        <text>(6S)-NADHX + ADP = AMP + phosphate + NADH + H(+)</text>
        <dbReference type="Rhea" id="RHEA:32223"/>
        <dbReference type="ChEBI" id="CHEBI:15378"/>
        <dbReference type="ChEBI" id="CHEBI:43474"/>
        <dbReference type="ChEBI" id="CHEBI:57945"/>
        <dbReference type="ChEBI" id="CHEBI:64074"/>
        <dbReference type="ChEBI" id="CHEBI:456215"/>
        <dbReference type="ChEBI" id="CHEBI:456216"/>
        <dbReference type="EC" id="4.2.1.136"/>
    </reaction>
</comment>
<comment type="subunit">
    <text evidence="17">Homotetramer.</text>
</comment>
<feature type="domain" description="YjeF N-terminal" evidence="21">
    <location>
        <begin position="9"/>
        <end position="217"/>
    </location>
</feature>
<dbReference type="EC" id="5.1.99.6" evidence="19"/>
<comment type="catalytic activity">
    <reaction evidence="1 18 19">
        <text>(6R)-NADHX = (6S)-NADHX</text>
        <dbReference type="Rhea" id="RHEA:32215"/>
        <dbReference type="ChEBI" id="CHEBI:64074"/>
        <dbReference type="ChEBI" id="CHEBI:64075"/>
        <dbReference type="EC" id="5.1.99.6"/>
    </reaction>
</comment>
<dbReference type="GO" id="GO:0046872">
    <property type="term" value="F:metal ion binding"/>
    <property type="evidence" value="ECO:0007669"/>
    <property type="project" value="UniProtKB-UniRule"/>
</dbReference>
<dbReference type="Proteomes" id="UP000261284">
    <property type="component" value="Unassembled WGS sequence"/>
</dbReference>
<sequence length="497" mass="53720">MKLFSASQIQRWDAYTIAHEPITSLELMERASGACADWIMANCKQLDTARIHIFCGKGNNGGDGLAIARMLTAAGLQPIVYILEFGAKGTADFQANLQQLHTVTHTIHFIQDETHLPVISGNDWVIDALFGSGLNRPLQNLSQTLVTHINNAKAKVIAIDVPSGMYVDASAAGNTIIQARYTLTFQTIKRCFLAAENGAYAGDVHVLPIGLLPAYAAEEPSDWEQVTLPLMQSFYKPRQRFAHKGTYGHALLVTGNKGKMGASLMAARACLRSGVGLLTVSTPEWGYPVLQTAVPEAMTIPRDSTAKEDLSKYTIGAGPGIGTEKDTLALLEQLLQHAQKPLVLDADALNLISENQQLLQYIPAGSIISPHPKEFERLFGKQPDDFARMQRAIDASREHSIVIILKGHYTLTAFAGRGYFNATGNPGMATGGSGDVLTGILTALLAQQYEPLQAALLGVYIHGLAADLALKNQSMESLLPGDIIEHLGQAFKKLQKI</sequence>
<protein>
    <recommendedName>
        <fullName evidence="19">Bifunctional NAD(P)H-hydrate repair enzyme</fullName>
    </recommendedName>
    <alternativeName>
        <fullName evidence="19">Nicotinamide nucleotide repair protein</fullName>
    </alternativeName>
    <domain>
        <recommendedName>
            <fullName evidence="19">ADP-dependent (S)-NAD(P)H-hydrate dehydratase</fullName>
            <ecNumber evidence="19">4.2.1.136</ecNumber>
        </recommendedName>
        <alternativeName>
            <fullName evidence="19">ADP-dependent NAD(P)HX dehydratase</fullName>
        </alternativeName>
    </domain>
    <domain>
        <recommendedName>
            <fullName evidence="19">NAD(P)H-hydrate epimerase</fullName>
            <ecNumber evidence="19">5.1.99.6</ecNumber>
        </recommendedName>
    </domain>
</protein>
<feature type="binding site" evidence="18">
    <location>
        <position position="160"/>
    </location>
    <ligand>
        <name>(6S)-NADPHX</name>
        <dbReference type="ChEBI" id="CHEBI:64076"/>
    </ligand>
</feature>
<evidence type="ECO:0000256" key="11">
    <source>
        <dbReference type="ARBA" id="ARBA00023235"/>
    </source>
</evidence>
<keyword evidence="5 18" id="KW-0479">Metal-binding</keyword>
<dbReference type="GO" id="GO:0052855">
    <property type="term" value="F:ADP-dependent NAD(P)H-hydrate dehydratase activity"/>
    <property type="evidence" value="ECO:0007669"/>
    <property type="project" value="UniProtKB-UniRule"/>
</dbReference>
<evidence type="ECO:0000256" key="13">
    <source>
        <dbReference type="ARBA" id="ARBA00023268"/>
    </source>
</evidence>
<evidence type="ECO:0000256" key="15">
    <source>
        <dbReference type="ARBA" id="ARBA00048238"/>
    </source>
</evidence>
<dbReference type="InterPro" id="IPR004443">
    <property type="entry name" value="YjeF_N_dom"/>
</dbReference>
<proteinExistence type="inferred from homology"/>
<dbReference type="CDD" id="cd01171">
    <property type="entry name" value="YXKO-related"/>
    <property type="match status" value="1"/>
</dbReference>
<dbReference type="GO" id="GO:0046496">
    <property type="term" value="P:nicotinamide nucleotide metabolic process"/>
    <property type="evidence" value="ECO:0007669"/>
    <property type="project" value="UniProtKB-UniRule"/>
</dbReference>
<evidence type="ECO:0000256" key="5">
    <source>
        <dbReference type="ARBA" id="ARBA00022723"/>
    </source>
</evidence>
<comment type="catalytic activity">
    <reaction evidence="16 17 19">
        <text>(6S)-NADPHX + ADP = AMP + phosphate + NADPH + H(+)</text>
        <dbReference type="Rhea" id="RHEA:32235"/>
        <dbReference type="ChEBI" id="CHEBI:15378"/>
        <dbReference type="ChEBI" id="CHEBI:43474"/>
        <dbReference type="ChEBI" id="CHEBI:57783"/>
        <dbReference type="ChEBI" id="CHEBI:64076"/>
        <dbReference type="ChEBI" id="CHEBI:456215"/>
        <dbReference type="ChEBI" id="CHEBI:456216"/>
        <dbReference type="EC" id="4.2.1.136"/>
    </reaction>
</comment>
<feature type="binding site" evidence="17">
    <location>
        <position position="435"/>
    </location>
    <ligand>
        <name>(6S)-NADPHX</name>
        <dbReference type="ChEBI" id="CHEBI:64076"/>
    </ligand>
</feature>
<gene>
    <name evidence="17" type="primary">nnrD</name>
    <name evidence="18" type="synonym">nnrE</name>
    <name evidence="22" type="ORF">DXN05_11370</name>
</gene>